<name>A0A6M5YNY4_9BACT</name>
<dbReference type="InterPro" id="IPR036291">
    <property type="entry name" value="NAD(P)-bd_dom_sf"/>
</dbReference>
<dbReference type="PANTHER" id="PTHR43477:SF1">
    <property type="entry name" value="DIHYDROANTICAPSIN 7-DEHYDROGENASE"/>
    <property type="match status" value="1"/>
</dbReference>
<dbReference type="PRINTS" id="PR00080">
    <property type="entry name" value="SDRFAMILY"/>
</dbReference>
<dbReference type="RefSeq" id="WP_171470920.1">
    <property type="nucleotide sequence ID" value="NZ_CP053452.2"/>
</dbReference>
<proteinExistence type="inferred from homology"/>
<keyword evidence="5" id="KW-1185">Reference proteome</keyword>
<dbReference type="FunFam" id="3.40.50.720:FF:000084">
    <property type="entry name" value="Short-chain dehydrogenase reductase"/>
    <property type="match status" value="1"/>
</dbReference>
<sequence length="248" mass="26116">MERYQGKKVVIIGGTSGMGLATAKMLLGGGARVLVTGRSQAGLESAQKELGSDALVVSSDARSLTDLDALASRVKAEFDTLDLLFVNAGFSIRAPLESMTEAVYDEMFNLNAKGPLFAVQKLAPLINRGGSVVFTTSIANVKGMAGQAAYGAAKAALRSFARTLAAELLPREIRVNAVTPGPIDTPILGKVFTGKDEAAQVREKMTGMVPMKRWGMSEEIAKAVLFLAFDATFTTGAELPVDGGWSQL</sequence>
<dbReference type="GO" id="GO:0016491">
    <property type="term" value="F:oxidoreductase activity"/>
    <property type="evidence" value="ECO:0007669"/>
    <property type="project" value="UniProtKB-KW"/>
</dbReference>
<protein>
    <submittedName>
        <fullName evidence="4">Oxidoreductase, short-chain dehydrogenase/reductase family</fullName>
    </submittedName>
</protein>
<dbReference type="AlphaFoldDB" id="A0A6M5YNY4"/>
<dbReference type="InterPro" id="IPR051122">
    <property type="entry name" value="SDR_DHRS6-like"/>
</dbReference>
<dbReference type="PANTHER" id="PTHR43477">
    <property type="entry name" value="DIHYDROANTICAPSIN 7-DEHYDROGENASE"/>
    <property type="match status" value="1"/>
</dbReference>
<dbReference type="PRINTS" id="PR00081">
    <property type="entry name" value="GDHRDH"/>
</dbReference>
<dbReference type="InterPro" id="IPR020904">
    <property type="entry name" value="Sc_DH/Rdtase_CS"/>
</dbReference>
<evidence type="ECO:0000313" key="4">
    <source>
        <dbReference type="EMBL" id="QJW95046.1"/>
    </source>
</evidence>
<dbReference type="Pfam" id="PF13561">
    <property type="entry name" value="adh_short_C2"/>
    <property type="match status" value="1"/>
</dbReference>
<dbReference type="KEGG" id="ftj:FTUN_2572"/>
<evidence type="ECO:0000256" key="1">
    <source>
        <dbReference type="ARBA" id="ARBA00006484"/>
    </source>
</evidence>
<dbReference type="Proteomes" id="UP000503447">
    <property type="component" value="Chromosome"/>
</dbReference>
<comment type="similarity">
    <text evidence="1">Belongs to the short-chain dehydrogenases/reductases (SDR) family.</text>
</comment>
<organism evidence="4 5">
    <name type="scientific">Frigoriglobus tundricola</name>
    <dbReference type="NCBI Taxonomy" id="2774151"/>
    <lineage>
        <taxon>Bacteria</taxon>
        <taxon>Pseudomonadati</taxon>
        <taxon>Planctomycetota</taxon>
        <taxon>Planctomycetia</taxon>
        <taxon>Gemmatales</taxon>
        <taxon>Gemmataceae</taxon>
        <taxon>Frigoriglobus</taxon>
    </lineage>
</organism>
<keyword evidence="2" id="KW-0560">Oxidoreductase</keyword>
<dbReference type="SUPFAM" id="SSF51735">
    <property type="entry name" value="NAD(P)-binding Rossmann-fold domains"/>
    <property type="match status" value="1"/>
</dbReference>
<feature type="domain" description="Ketoreductase" evidence="3">
    <location>
        <begin position="7"/>
        <end position="204"/>
    </location>
</feature>
<evidence type="ECO:0000259" key="3">
    <source>
        <dbReference type="SMART" id="SM00822"/>
    </source>
</evidence>
<accession>A0A6M5YNY4</accession>
<evidence type="ECO:0000256" key="2">
    <source>
        <dbReference type="ARBA" id="ARBA00023002"/>
    </source>
</evidence>
<dbReference type="InterPro" id="IPR002347">
    <property type="entry name" value="SDR_fam"/>
</dbReference>
<gene>
    <name evidence="4" type="ORF">FTUN_2572</name>
</gene>
<dbReference type="InterPro" id="IPR057326">
    <property type="entry name" value="KR_dom"/>
</dbReference>
<dbReference type="CDD" id="cd05233">
    <property type="entry name" value="SDR_c"/>
    <property type="match status" value="1"/>
</dbReference>
<dbReference type="Gene3D" id="3.40.50.720">
    <property type="entry name" value="NAD(P)-binding Rossmann-like Domain"/>
    <property type="match status" value="1"/>
</dbReference>
<dbReference type="PROSITE" id="PS00061">
    <property type="entry name" value="ADH_SHORT"/>
    <property type="match status" value="1"/>
</dbReference>
<reference evidence="5" key="1">
    <citation type="submission" date="2020-05" db="EMBL/GenBank/DDBJ databases">
        <title>Frigoriglobus tundricola gen. nov., sp. nov., a psychrotolerant cellulolytic planctomycete of the family Gemmataceae with two divergent copies of 16S rRNA gene.</title>
        <authorList>
            <person name="Kulichevskaya I.S."/>
            <person name="Ivanova A.A."/>
            <person name="Naumoff D.G."/>
            <person name="Beletsky A.V."/>
            <person name="Rijpstra W.I.C."/>
            <person name="Sinninghe Damste J.S."/>
            <person name="Mardanov A.V."/>
            <person name="Ravin N.V."/>
            <person name="Dedysh S.N."/>
        </authorList>
    </citation>
    <scope>NUCLEOTIDE SEQUENCE [LARGE SCALE GENOMIC DNA]</scope>
    <source>
        <strain evidence="5">PL17</strain>
    </source>
</reference>
<evidence type="ECO:0000313" key="5">
    <source>
        <dbReference type="Proteomes" id="UP000503447"/>
    </source>
</evidence>
<dbReference type="SMART" id="SM00822">
    <property type="entry name" value="PKS_KR"/>
    <property type="match status" value="1"/>
</dbReference>
<dbReference type="EMBL" id="CP053452">
    <property type="protein sequence ID" value="QJW95046.1"/>
    <property type="molecule type" value="Genomic_DNA"/>
</dbReference>